<dbReference type="FunFam" id="1.10.3720.10:FF:000001">
    <property type="entry name" value="Glycine betaine ABC transporter, permease"/>
    <property type="match status" value="1"/>
</dbReference>
<dbReference type="RefSeq" id="WP_012448471.1">
    <property type="nucleotide sequence ID" value="NC_010718.1"/>
</dbReference>
<feature type="transmembrane region" description="Helical" evidence="7">
    <location>
        <begin position="250"/>
        <end position="267"/>
    </location>
</feature>
<protein>
    <submittedName>
        <fullName evidence="9">Binding-protein-dependent transport systems inner membrane component</fullName>
    </submittedName>
</protein>
<dbReference type="AlphaFoldDB" id="B2A723"/>
<proteinExistence type="inferred from homology"/>
<feature type="transmembrane region" description="Helical" evidence="7">
    <location>
        <begin position="219"/>
        <end position="238"/>
    </location>
</feature>
<dbReference type="SUPFAM" id="SSF161098">
    <property type="entry name" value="MetI-like"/>
    <property type="match status" value="1"/>
</dbReference>
<reference evidence="9 10" key="1">
    <citation type="submission" date="2008-04" db="EMBL/GenBank/DDBJ databases">
        <title>Complete sequence of chromosome of Natranaerobius thermophilus JW/NM-WN-LF.</title>
        <authorList>
            <consortium name="US DOE Joint Genome Institute"/>
            <person name="Copeland A."/>
            <person name="Lucas S."/>
            <person name="Lapidus A."/>
            <person name="Glavina del Rio T."/>
            <person name="Dalin E."/>
            <person name="Tice H."/>
            <person name="Bruce D."/>
            <person name="Goodwin L."/>
            <person name="Pitluck S."/>
            <person name="Chertkov O."/>
            <person name="Brettin T."/>
            <person name="Detter J.C."/>
            <person name="Han C."/>
            <person name="Kuske C.R."/>
            <person name="Schmutz J."/>
            <person name="Larimer F."/>
            <person name="Land M."/>
            <person name="Hauser L."/>
            <person name="Kyrpides N."/>
            <person name="Lykidis A."/>
            <person name="Mesbah N.M."/>
            <person name="Wiegel J."/>
        </authorList>
    </citation>
    <scope>NUCLEOTIDE SEQUENCE [LARGE SCALE GENOMIC DNA]</scope>
    <source>
        <strain evidence="10">ATCC BAA-1301 / DSM 18059 / JW/NM-WN-LF</strain>
    </source>
</reference>
<gene>
    <name evidence="9" type="ordered locus">Nther_2047</name>
</gene>
<dbReference type="GO" id="GO:0043190">
    <property type="term" value="C:ATP-binding cassette (ABC) transporter complex"/>
    <property type="evidence" value="ECO:0007669"/>
    <property type="project" value="TreeGrafter"/>
</dbReference>
<evidence type="ECO:0000256" key="2">
    <source>
        <dbReference type="ARBA" id="ARBA00022448"/>
    </source>
</evidence>
<feature type="transmembrane region" description="Helical" evidence="7">
    <location>
        <begin position="140"/>
        <end position="166"/>
    </location>
</feature>
<dbReference type="STRING" id="457570.Nther_2047"/>
<feature type="domain" description="ABC transmembrane type-1" evidence="8">
    <location>
        <begin position="92"/>
        <end position="271"/>
    </location>
</feature>
<accession>B2A723</accession>
<keyword evidence="10" id="KW-1185">Reference proteome</keyword>
<dbReference type="PROSITE" id="PS50928">
    <property type="entry name" value="ABC_TM1"/>
    <property type="match status" value="1"/>
</dbReference>
<dbReference type="Gene3D" id="1.10.3720.10">
    <property type="entry name" value="MetI-like"/>
    <property type="match status" value="1"/>
</dbReference>
<comment type="similarity">
    <text evidence="7">Belongs to the binding-protein-dependent transport system permease family.</text>
</comment>
<keyword evidence="3" id="KW-1003">Cell membrane</keyword>
<dbReference type="GO" id="GO:0015226">
    <property type="term" value="F:carnitine transmembrane transporter activity"/>
    <property type="evidence" value="ECO:0007669"/>
    <property type="project" value="TreeGrafter"/>
</dbReference>
<dbReference type="GO" id="GO:0015871">
    <property type="term" value="P:choline transport"/>
    <property type="evidence" value="ECO:0007669"/>
    <property type="project" value="TreeGrafter"/>
</dbReference>
<feature type="transmembrane region" description="Helical" evidence="7">
    <location>
        <begin position="70"/>
        <end position="90"/>
    </location>
</feature>
<dbReference type="eggNOG" id="COG4176">
    <property type="taxonomic scope" value="Bacteria"/>
</dbReference>
<keyword evidence="2 7" id="KW-0813">Transport</keyword>
<name>B2A723_NATTJ</name>
<keyword evidence="6 7" id="KW-0472">Membrane</keyword>
<dbReference type="PANTHER" id="PTHR47737:SF1">
    <property type="entry name" value="GLYCINE BETAINE_PROLINE BETAINE TRANSPORT SYSTEM PERMEASE PROTEIN PROW"/>
    <property type="match status" value="1"/>
</dbReference>
<dbReference type="PANTHER" id="PTHR47737">
    <property type="entry name" value="GLYCINE BETAINE/PROLINE BETAINE TRANSPORT SYSTEM PERMEASE PROTEIN PROW"/>
    <property type="match status" value="1"/>
</dbReference>
<dbReference type="GO" id="GO:0005275">
    <property type="term" value="F:amine transmembrane transporter activity"/>
    <property type="evidence" value="ECO:0007669"/>
    <property type="project" value="TreeGrafter"/>
</dbReference>
<dbReference type="Proteomes" id="UP000001683">
    <property type="component" value="Chromosome"/>
</dbReference>
<organism evidence="9 10">
    <name type="scientific">Natranaerobius thermophilus (strain ATCC BAA-1301 / DSM 18059 / JW/NM-WN-LF)</name>
    <dbReference type="NCBI Taxonomy" id="457570"/>
    <lineage>
        <taxon>Bacteria</taxon>
        <taxon>Bacillati</taxon>
        <taxon>Bacillota</taxon>
        <taxon>Clostridia</taxon>
        <taxon>Natranaerobiales</taxon>
        <taxon>Natranaerobiaceae</taxon>
        <taxon>Natranaerobius</taxon>
    </lineage>
</organism>
<evidence type="ECO:0000256" key="6">
    <source>
        <dbReference type="ARBA" id="ARBA00023136"/>
    </source>
</evidence>
<evidence type="ECO:0000256" key="7">
    <source>
        <dbReference type="RuleBase" id="RU363032"/>
    </source>
</evidence>
<evidence type="ECO:0000256" key="3">
    <source>
        <dbReference type="ARBA" id="ARBA00022475"/>
    </source>
</evidence>
<dbReference type="CDD" id="cd06261">
    <property type="entry name" value="TM_PBP2"/>
    <property type="match status" value="1"/>
</dbReference>
<dbReference type="GO" id="GO:0031460">
    <property type="term" value="P:glycine betaine transport"/>
    <property type="evidence" value="ECO:0007669"/>
    <property type="project" value="TreeGrafter"/>
</dbReference>
<reference evidence="9 10" key="2">
    <citation type="journal article" date="2011" name="J. Bacteriol.">
        <title>Complete genome sequence of the anaerobic, halophilic alkalithermophile Natranaerobius thermophilus JW/NM-WN-LF.</title>
        <authorList>
            <person name="Zhao B."/>
            <person name="Mesbah N.M."/>
            <person name="Dalin E."/>
            <person name="Goodwin L."/>
            <person name="Nolan M."/>
            <person name="Pitluck S."/>
            <person name="Chertkov O."/>
            <person name="Brettin T.S."/>
            <person name="Han J."/>
            <person name="Larimer F.W."/>
            <person name="Land M.L."/>
            <person name="Hauser L."/>
            <person name="Kyrpides N."/>
            <person name="Wiegel J."/>
        </authorList>
    </citation>
    <scope>NUCLEOTIDE SEQUENCE [LARGE SCALE GENOMIC DNA]</scope>
    <source>
        <strain evidence="10">ATCC BAA-1301 / DSM 18059 / JW/NM-WN-LF</strain>
    </source>
</reference>
<dbReference type="InterPro" id="IPR035906">
    <property type="entry name" value="MetI-like_sf"/>
</dbReference>
<dbReference type="HOGENOM" id="CLU_028473_1_0_9"/>
<keyword evidence="5 7" id="KW-1133">Transmembrane helix</keyword>
<dbReference type="OrthoDB" id="9801163at2"/>
<evidence type="ECO:0000256" key="4">
    <source>
        <dbReference type="ARBA" id="ARBA00022692"/>
    </source>
</evidence>
<feature type="transmembrane region" description="Helical" evidence="7">
    <location>
        <begin position="32"/>
        <end position="63"/>
    </location>
</feature>
<evidence type="ECO:0000256" key="5">
    <source>
        <dbReference type="ARBA" id="ARBA00022989"/>
    </source>
</evidence>
<comment type="subcellular location">
    <subcellularLocation>
        <location evidence="7">Cell membrane</location>
        <topology evidence="7">Multi-pass membrane protein</topology>
    </subcellularLocation>
    <subcellularLocation>
        <location evidence="1">Membrane</location>
        <topology evidence="1">Multi-pass membrane protein</topology>
    </subcellularLocation>
</comment>
<dbReference type="InterPro" id="IPR000515">
    <property type="entry name" value="MetI-like"/>
</dbReference>
<keyword evidence="4 7" id="KW-0812">Transmembrane</keyword>
<evidence type="ECO:0000313" key="9">
    <source>
        <dbReference type="EMBL" id="ACB85614.1"/>
    </source>
</evidence>
<dbReference type="Pfam" id="PF00528">
    <property type="entry name" value="BPD_transp_1"/>
    <property type="match status" value="1"/>
</dbReference>
<dbReference type="InParanoid" id="B2A723"/>
<evidence type="ECO:0000259" key="8">
    <source>
        <dbReference type="PROSITE" id="PS50928"/>
    </source>
</evidence>
<evidence type="ECO:0000313" key="10">
    <source>
        <dbReference type="Proteomes" id="UP000001683"/>
    </source>
</evidence>
<sequence length="282" mass="31327">MREFPDITIEFGQYVESFVNWLDTNLEFLFDFIFYVILNLISNIEGFLIWLPWWLFVLFIFLLGWKLRTISSGVLFSVFLFVIGTFGLWVPMMETLAIIVTSVVISIVLGIPIGILMAYNRIMSVVITPILDGMQTMPSFVYLIPAIILFHMGTVPAVFATIIYAIPPVIRLTDLGIRKVSKEMVEAGKSFGASPVQLLAKVQIPQALPTILAGTNQTTMMALAMVVIAAMIGADGLGMEVYIAINRIDVARGVEAGLSIVFLAIIIDRLTQSIGDKFKYTE</sequence>
<feature type="transmembrane region" description="Helical" evidence="7">
    <location>
        <begin position="96"/>
        <end position="119"/>
    </location>
</feature>
<evidence type="ECO:0000256" key="1">
    <source>
        <dbReference type="ARBA" id="ARBA00004141"/>
    </source>
</evidence>
<dbReference type="EMBL" id="CP001034">
    <property type="protein sequence ID" value="ACB85614.1"/>
    <property type="molecule type" value="Genomic_DNA"/>
</dbReference>
<dbReference type="KEGG" id="nth:Nther_2047"/>